<dbReference type="GO" id="GO:0005506">
    <property type="term" value="F:iron ion binding"/>
    <property type="evidence" value="ECO:0007669"/>
    <property type="project" value="InterPro"/>
</dbReference>
<comment type="caution">
    <text evidence="2">The sequence shown here is derived from an EMBL/GenBank/DDBJ whole genome shotgun (WGS) entry which is preliminary data.</text>
</comment>
<dbReference type="OrthoDB" id="1726823at2759"/>
<accession>A0A1R3GG01</accession>
<dbReference type="PANTHER" id="PTHR47945:SF5">
    <property type="entry name" value="CYTOCHROME P450 84A1-RELATED"/>
    <property type="match status" value="1"/>
</dbReference>
<dbReference type="STRING" id="210143.A0A1R3GG01"/>
<evidence type="ECO:0000313" key="2">
    <source>
        <dbReference type="EMBL" id="OMO57014.1"/>
    </source>
</evidence>
<dbReference type="Pfam" id="PF00067">
    <property type="entry name" value="p450"/>
    <property type="match status" value="1"/>
</dbReference>
<dbReference type="InterPro" id="IPR001128">
    <property type="entry name" value="Cyt_P450"/>
</dbReference>
<feature type="signal peptide" evidence="1">
    <location>
        <begin position="1"/>
        <end position="18"/>
    </location>
</feature>
<dbReference type="AlphaFoldDB" id="A0A1R3GG01"/>
<gene>
    <name evidence="2" type="ORF">CCACVL1_26084</name>
</gene>
<dbReference type="Gene3D" id="1.10.630.10">
    <property type="entry name" value="Cytochrome P450"/>
    <property type="match status" value="1"/>
</dbReference>
<dbReference type="Proteomes" id="UP000188268">
    <property type="component" value="Unassembled WGS sequence"/>
</dbReference>
<dbReference type="GO" id="GO:0004497">
    <property type="term" value="F:monooxygenase activity"/>
    <property type="evidence" value="ECO:0007669"/>
    <property type="project" value="InterPro"/>
</dbReference>
<evidence type="ECO:0000313" key="3">
    <source>
        <dbReference type="Proteomes" id="UP000188268"/>
    </source>
</evidence>
<dbReference type="SUPFAM" id="SSF48264">
    <property type="entry name" value="Cytochrome P450"/>
    <property type="match status" value="1"/>
</dbReference>
<organism evidence="2 3">
    <name type="scientific">Corchorus capsularis</name>
    <name type="common">Jute</name>
    <dbReference type="NCBI Taxonomy" id="210143"/>
    <lineage>
        <taxon>Eukaryota</taxon>
        <taxon>Viridiplantae</taxon>
        <taxon>Streptophyta</taxon>
        <taxon>Embryophyta</taxon>
        <taxon>Tracheophyta</taxon>
        <taxon>Spermatophyta</taxon>
        <taxon>Magnoliopsida</taxon>
        <taxon>eudicotyledons</taxon>
        <taxon>Gunneridae</taxon>
        <taxon>Pentapetalae</taxon>
        <taxon>rosids</taxon>
        <taxon>malvids</taxon>
        <taxon>Malvales</taxon>
        <taxon>Malvaceae</taxon>
        <taxon>Grewioideae</taxon>
        <taxon>Apeibeae</taxon>
        <taxon>Corchorus</taxon>
    </lineage>
</organism>
<keyword evidence="1" id="KW-0732">Signal</keyword>
<dbReference type="EMBL" id="AWWV01014433">
    <property type="protein sequence ID" value="OMO57014.1"/>
    <property type="molecule type" value="Genomic_DNA"/>
</dbReference>
<dbReference type="InterPro" id="IPR036396">
    <property type="entry name" value="Cyt_P450_sf"/>
</dbReference>
<dbReference type="Gramene" id="OMO57014">
    <property type="protein sequence ID" value="OMO57014"/>
    <property type="gene ID" value="CCACVL1_26084"/>
</dbReference>
<keyword evidence="3" id="KW-1185">Reference proteome</keyword>
<dbReference type="GO" id="GO:0020037">
    <property type="term" value="F:heme binding"/>
    <property type="evidence" value="ECO:0007669"/>
    <property type="project" value="InterPro"/>
</dbReference>
<proteinExistence type="predicted"/>
<name>A0A1R3GG01_COCAP</name>
<feature type="chain" id="PRO_5010341696" evidence="1">
    <location>
        <begin position="19"/>
        <end position="118"/>
    </location>
</feature>
<sequence>MALLFIVPFLLLLGLVSRLRRKPFPPGPKGLPIIGNMMMMDQLTHRGLAKLAQKYGGIFHMKMGEEAKVNESDDLQNAIKLTRENIKAIIMEEKFENPETLEFTCKGKQGNEEEGDKG</sequence>
<dbReference type="InterPro" id="IPR053062">
    <property type="entry name" value="CYP450_84A"/>
</dbReference>
<reference evidence="2 3" key="1">
    <citation type="submission" date="2013-09" db="EMBL/GenBank/DDBJ databases">
        <title>Corchorus capsularis genome sequencing.</title>
        <authorList>
            <person name="Alam M."/>
            <person name="Haque M.S."/>
            <person name="Islam M.S."/>
            <person name="Emdad E.M."/>
            <person name="Islam M.M."/>
            <person name="Ahmed B."/>
            <person name="Halim A."/>
            <person name="Hossen Q.M.M."/>
            <person name="Hossain M.Z."/>
            <person name="Ahmed R."/>
            <person name="Khan M.M."/>
            <person name="Islam R."/>
            <person name="Rashid M.M."/>
            <person name="Khan S.A."/>
            <person name="Rahman M.S."/>
            <person name="Alam M."/>
        </authorList>
    </citation>
    <scope>NUCLEOTIDE SEQUENCE [LARGE SCALE GENOMIC DNA]</scope>
    <source>
        <strain evidence="3">cv. CVL-1</strain>
        <tissue evidence="2">Whole seedling</tissue>
    </source>
</reference>
<evidence type="ECO:0000256" key="1">
    <source>
        <dbReference type="SAM" id="SignalP"/>
    </source>
</evidence>
<dbReference type="GO" id="GO:0016705">
    <property type="term" value="F:oxidoreductase activity, acting on paired donors, with incorporation or reduction of molecular oxygen"/>
    <property type="evidence" value="ECO:0007669"/>
    <property type="project" value="InterPro"/>
</dbReference>
<protein>
    <submittedName>
        <fullName evidence="2">Cytochrome P450</fullName>
    </submittedName>
</protein>
<dbReference type="PANTHER" id="PTHR47945">
    <property type="entry name" value="CYTOCHROME P450 84A1-RELATED"/>
    <property type="match status" value="1"/>
</dbReference>